<dbReference type="EMBL" id="JAOCAE010000006">
    <property type="protein sequence ID" value="MDH1236512.1"/>
    <property type="molecule type" value="Genomic_DNA"/>
</dbReference>
<protein>
    <submittedName>
        <fullName evidence="1">Uncharacterized protein</fullName>
    </submittedName>
</protein>
<evidence type="ECO:0000313" key="2">
    <source>
        <dbReference type="Proteomes" id="UP001158500"/>
    </source>
</evidence>
<comment type="caution">
    <text evidence="1">The sequence shown here is derived from an EMBL/GenBank/DDBJ whole genome shotgun (WGS) entry which is preliminary data.</text>
</comment>
<proteinExistence type="predicted"/>
<name>A0AA42PA47_STUST</name>
<sequence length="87" mass="9352">MSTNPLVPIHAIQRETHHARGIADAMCQLGLPAGDLLHRFLDQIHRLASEASDAVCEEAHQHCGETLAQTGKLMLAALDSCLVKGES</sequence>
<accession>A0AA42PA47</accession>
<evidence type="ECO:0000313" key="1">
    <source>
        <dbReference type="EMBL" id="MDH1236512.1"/>
    </source>
</evidence>
<dbReference type="RefSeq" id="WP_279641424.1">
    <property type="nucleotide sequence ID" value="NZ_JAOCAE010000006.1"/>
</dbReference>
<organism evidence="1 2">
    <name type="scientific">Stutzerimonas stutzeri</name>
    <name type="common">Pseudomonas stutzeri</name>
    <dbReference type="NCBI Taxonomy" id="316"/>
    <lineage>
        <taxon>Bacteria</taxon>
        <taxon>Pseudomonadati</taxon>
        <taxon>Pseudomonadota</taxon>
        <taxon>Gammaproteobacteria</taxon>
        <taxon>Pseudomonadales</taxon>
        <taxon>Pseudomonadaceae</taxon>
        <taxon>Stutzerimonas</taxon>
    </lineage>
</organism>
<reference evidence="1" key="1">
    <citation type="submission" date="2022-09" db="EMBL/GenBank/DDBJ databases">
        <title>Intensive care unit water sources are persistently colonized with multi-drug resistant bacteria and are the site of extensive horizontal gene transfer of antibiotic resistance genes.</title>
        <authorList>
            <person name="Diorio-Toth L."/>
        </authorList>
    </citation>
    <scope>NUCLEOTIDE SEQUENCE</scope>
    <source>
        <strain evidence="1">GD03947</strain>
    </source>
</reference>
<dbReference type="AlphaFoldDB" id="A0AA42PA47"/>
<gene>
    <name evidence="1" type="ORF">N5C32_10725</name>
</gene>
<dbReference type="Proteomes" id="UP001158500">
    <property type="component" value="Unassembled WGS sequence"/>
</dbReference>